<sequence length="312" mass="34216">MKLKKIGVALLVLLLMMSVVVSLAVAQDITSGKGILGVQDRECTSCSIPETGGFVSYESGSEDNLLREFGIGEPKTSFNVSLRSYDEAKDLVDEIIEKSKFNIDPGAVIGLYDMDQYQILLIDRGDTMLEAIYDGDSVTTYDVIPELLGEKKLSYSPKKVSIEGKNTENFCFTTETLTRLYSVPIRSPDSDTTMADQYTVTKTRTDEYKDGLMVRGKLVTKGVFYVDYGQKVAGITDQTTWNVYTPWSKCEYSSSSSGSGSTSGQVDGHLKIGMLYNRAQMDGWVSCNAWLTTDDGGSQNAWVSVIDDGCSS</sequence>
<gene>
    <name evidence="1" type="ORF">RJ40_02160</name>
</gene>
<dbReference type="GeneID" id="76423125"/>
<organism evidence="1 2">
    <name type="scientific">Methanofollis aquaemaris</name>
    <dbReference type="NCBI Taxonomy" id="126734"/>
    <lineage>
        <taxon>Archaea</taxon>
        <taxon>Methanobacteriati</taxon>
        <taxon>Methanobacteriota</taxon>
        <taxon>Stenosarchaea group</taxon>
        <taxon>Methanomicrobia</taxon>
        <taxon>Methanomicrobiales</taxon>
        <taxon>Methanomicrobiaceae</taxon>
        <taxon>Methanofollis</taxon>
    </lineage>
</organism>
<reference evidence="1" key="2">
    <citation type="submission" date="2019-02" db="EMBL/GenBank/DDBJ databases">
        <authorList>
            <person name="Chen S.-C."/>
            <person name="Chien H.-H."/>
            <person name="Lai M.-C."/>
        </authorList>
    </citation>
    <scope>NUCLEOTIDE SEQUENCE</scope>
    <source>
        <strain evidence="1">N2F9704</strain>
    </source>
</reference>
<dbReference type="AlphaFoldDB" id="A0A8A3S417"/>
<name>A0A8A3S417_9EURY</name>
<dbReference type="KEGG" id="maqe:RJ40_02160"/>
<reference evidence="1" key="1">
    <citation type="journal article" date="2001" name="Int. J. Syst. Evol. Microbiol.">
        <title>Methanofollis aquaemaris sp. nov., a methanogen isolated from an aquaculture fish pond.</title>
        <authorList>
            <person name="Lai M.C."/>
            <person name="Chen S.C."/>
        </authorList>
    </citation>
    <scope>NUCLEOTIDE SEQUENCE</scope>
    <source>
        <strain evidence="1">N2F9704</strain>
    </source>
</reference>
<evidence type="ECO:0000313" key="1">
    <source>
        <dbReference type="EMBL" id="QSZ66386.1"/>
    </source>
</evidence>
<dbReference type="Proteomes" id="UP001042704">
    <property type="component" value="Chromosome"/>
</dbReference>
<dbReference type="EMBL" id="CP036172">
    <property type="protein sequence ID" value="QSZ66386.1"/>
    <property type="molecule type" value="Genomic_DNA"/>
</dbReference>
<keyword evidence="2" id="KW-1185">Reference proteome</keyword>
<dbReference type="RefSeq" id="WP_265581718.1">
    <property type="nucleotide sequence ID" value="NZ_CP036172.1"/>
</dbReference>
<accession>A0A8A3S417</accession>
<evidence type="ECO:0000313" key="2">
    <source>
        <dbReference type="Proteomes" id="UP001042704"/>
    </source>
</evidence>
<proteinExistence type="predicted"/>
<protein>
    <submittedName>
        <fullName evidence="1">Uncharacterized protein</fullName>
    </submittedName>
</protein>